<keyword evidence="2" id="KW-1185">Reference proteome</keyword>
<gene>
    <name evidence="1" type="ORF">H6G81_33765</name>
</gene>
<dbReference type="RefSeq" id="WP_029633365.1">
    <property type="nucleotide sequence ID" value="NZ_JACJTA010000146.1"/>
</dbReference>
<evidence type="ECO:0008006" key="3">
    <source>
        <dbReference type="Google" id="ProtNLM"/>
    </source>
</evidence>
<reference evidence="1 2" key="1">
    <citation type="journal article" date="2020" name="ISME J.">
        <title>Comparative genomics reveals insights into cyanobacterial evolution and habitat adaptation.</title>
        <authorList>
            <person name="Chen M.Y."/>
            <person name="Teng W.K."/>
            <person name="Zhao L."/>
            <person name="Hu C.X."/>
            <person name="Zhou Y.K."/>
            <person name="Han B.P."/>
            <person name="Song L.R."/>
            <person name="Shu W.S."/>
        </authorList>
    </citation>
    <scope>NUCLEOTIDE SEQUENCE [LARGE SCALE GENOMIC DNA]</scope>
    <source>
        <strain evidence="1 2">FACHB-248</strain>
    </source>
</reference>
<dbReference type="Proteomes" id="UP000660380">
    <property type="component" value="Unassembled WGS sequence"/>
</dbReference>
<comment type="caution">
    <text evidence="1">The sequence shown here is derived from an EMBL/GenBank/DDBJ whole genome shotgun (WGS) entry which is preliminary data.</text>
</comment>
<dbReference type="EMBL" id="JACJTA010000146">
    <property type="protein sequence ID" value="MBD2609332.1"/>
    <property type="molecule type" value="Genomic_DNA"/>
</dbReference>
<evidence type="ECO:0000313" key="2">
    <source>
        <dbReference type="Proteomes" id="UP000660380"/>
    </source>
</evidence>
<sequence>MYHIVEMCGVLAEIYGLDTSDDTVKAFVLAGASGDSDLTDRAFKLAELGMMNAAAREAALKPLIKTLLVPILKALGIKVGVRGGIKFAELIPVAGAIVGGGTNCYMVNSTGHKFLDKLKRMK</sequence>
<accession>A0ABR8H0I2</accession>
<organism evidence="1 2">
    <name type="scientific">Scytonema hofmannii FACHB-248</name>
    <dbReference type="NCBI Taxonomy" id="1842502"/>
    <lineage>
        <taxon>Bacteria</taxon>
        <taxon>Bacillati</taxon>
        <taxon>Cyanobacteriota</taxon>
        <taxon>Cyanophyceae</taxon>
        <taxon>Nostocales</taxon>
        <taxon>Scytonemataceae</taxon>
        <taxon>Scytonema</taxon>
    </lineage>
</organism>
<protein>
    <recommendedName>
        <fullName evidence="3">EcsC family protein</fullName>
    </recommendedName>
</protein>
<proteinExistence type="predicted"/>
<name>A0ABR8H0I2_9CYAN</name>
<evidence type="ECO:0000313" key="1">
    <source>
        <dbReference type="EMBL" id="MBD2609332.1"/>
    </source>
</evidence>